<dbReference type="RefSeq" id="WP_115218398.1">
    <property type="nucleotide sequence ID" value="NZ_UHIA01000004.1"/>
</dbReference>
<evidence type="ECO:0000313" key="2">
    <source>
        <dbReference type="EMBL" id="SUO96741.1"/>
    </source>
</evidence>
<feature type="domain" description="Glycosyl transferase family 25" evidence="1">
    <location>
        <begin position="60"/>
        <end position="164"/>
    </location>
</feature>
<keyword evidence="3" id="KW-1185">Reference proteome</keyword>
<dbReference type="GO" id="GO:0016740">
    <property type="term" value="F:transferase activity"/>
    <property type="evidence" value="ECO:0007669"/>
    <property type="project" value="UniProtKB-KW"/>
</dbReference>
<dbReference type="InterPro" id="IPR002654">
    <property type="entry name" value="Glyco_trans_25"/>
</dbReference>
<evidence type="ECO:0000259" key="1">
    <source>
        <dbReference type="Pfam" id="PF01755"/>
    </source>
</evidence>
<keyword evidence="2" id="KW-0808">Transferase</keyword>
<evidence type="ECO:0000313" key="3">
    <source>
        <dbReference type="Proteomes" id="UP000254575"/>
    </source>
</evidence>
<dbReference type="Proteomes" id="UP000254575">
    <property type="component" value="Unassembled WGS sequence"/>
</dbReference>
<organism evidence="2 3">
    <name type="scientific">Suttonella indologenes</name>
    <dbReference type="NCBI Taxonomy" id="13276"/>
    <lineage>
        <taxon>Bacteria</taxon>
        <taxon>Pseudomonadati</taxon>
        <taxon>Pseudomonadota</taxon>
        <taxon>Gammaproteobacteria</taxon>
        <taxon>Cardiobacteriales</taxon>
        <taxon>Cardiobacteriaceae</taxon>
        <taxon>Suttonella</taxon>
    </lineage>
</organism>
<dbReference type="AlphaFoldDB" id="A0A380MYI2"/>
<dbReference type="Pfam" id="PF01755">
    <property type="entry name" value="Glyco_transf_25"/>
    <property type="match status" value="1"/>
</dbReference>
<dbReference type="OrthoDB" id="259382at2"/>
<gene>
    <name evidence="2" type="ORF">NCTC10717_01151</name>
</gene>
<sequence length="261" mass="30618">MNIYCIHEDREIYHIRKQSILQQCAALTDNYQLIWITDFPVDFFTDSQNAQSPYVRYDFQQSIGAKSCFYKHYAAFKQIATSGQAGLVIEDDAIFSKNLLIKSQHLLNYFSDNEAFYINIEFTTDDIPLWYFFYDLVEMKGTKLAGAYLISPIAAKKCYEYIDEQLQEHKGIHLPADAFITEHYADIGIQTYWSKQALVFQGSKLGNFSSDLTNNKSSINNFYLNLFLKKYFLHFINKSRACFRKKIHKRVISPRKFIKKQ</sequence>
<protein>
    <submittedName>
        <fullName evidence="2">Glycosyltransferase family 25 (LPS biosynthesis protein)</fullName>
    </submittedName>
</protein>
<accession>A0A380MYI2</accession>
<name>A0A380MYI2_9GAMM</name>
<proteinExistence type="predicted"/>
<reference evidence="2 3" key="1">
    <citation type="submission" date="2018-06" db="EMBL/GenBank/DDBJ databases">
        <authorList>
            <consortium name="Pathogen Informatics"/>
            <person name="Doyle S."/>
        </authorList>
    </citation>
    <scope>NUCLEOTIDE SEQUENCE [LARGE SCALE GENOMIC DNA]</scope>
    <source>
        <strain evidence="2 3">NCTC10717</strain>
    </source>
</reference>
<dbReference type="EMBL" id="UHIA01000004">
    <property type="protein sequence ID" value="SUO96741.1"/>
    <property type="molecule type" value="Genomic_DNA"/>
</dbReference>